<accession>A0A9Q8SWC0</accession>
<organism evidence="1 2">
    <name type="scientific">Colletotrichum lupini</name>
    <dbReference type="NCBI Taxonomy" id="145971"/>
    <lineage>
        <taxon>Eukaryota</taxon>
        <taxon>Fungi</taxon>
        <taxon>Dikarya</taxon>
        <taxon>Ascomycota</taxon>
        <taxon>Pezizomycotina</taxon>
        <taxon>Sordariomycetes</taxon>
        <taxon>Hypocreomycetidae</taxon>
        <taxon>Glomerellales</taxon>
        <taxon>Glomerellaceae</taxon>
        <taxon>Colletotrichum</taxon>
        <taxon>Colletotrichum acutatum species complex</taxon>
    </lineage>
</organism>
<evidence type="ECO:0000313" key="1">
    <source>
        <dbReference type="EMBL" id="UQC84762.1"/>
    </source>
</evidence>
<dbReference type="Proteomes" id="UP000830671">
    <property type="component" value="Chromosome 5"/>
</dbReference>
<proteinExistence type="predicted"/>
<dbReference type="RefSeq" id="XP_049146379.1">
    <property type="nucleotide sequence ID" value="XM_049289234.1"/>
</dbReference>
<gene>
    <name evidence="1" type="ORF">CLUP02_10258</name>
</gene>
<dbReference type="EMBL" id="CP019477">
    <property type="protein sequence ID" value="UQC84762.1"/>
    <property type="molecule type" value="Genomic_DNA"/>
</dbReference>
<evidence type="ECO:0000313" key="2">
    <source>
        <dbReference type="Proteomes" id="UP000830671"/>
    </source>
</evidence>
<dbReference type="KEGG" id="clup:CLUP02_10258"/>
<name>A0A9Q8SWC0_9PEZI</name>
<protein>
    <submittedName>
        <fullName evidence="1">Uncharacterized protein</fullName>
    </submittedName>
</protein>
<keyword evidence="2" id="KW-1185">Reference proteome</keyword>
<reference evidence="1" key="1">
    <citation type="journal article" date="2021" name="Mol. Plant Microbe Interact.">
        <title>Complete Genome Sequence of the Plant-Pathogenic Fungus Colletotrichum lupini.</title>
        <authorList>
            <person name="Baroncelli R."/>
            <person name="Pensec F."/>
            <person name="Da Lio D."/>
            <person name="Boufleur T."/>
            <person name="Vicente I."/>
            <person name="Sarrocco S."/>
            <person name="Picot A."/>
            <person name="Baraldi E."/>
            <person name="Sukno S."/>
            <person name="Thon M."/>
            <person name="Le Floch G."/>
        </authorList>
    </citation>
    <scope>NUCLEOTIDE SEQUENCE</scope>
    <source>
        <strain evidence="1">IMI 504893</strain>
    </source>
</reference>
<sequence>MSKRMRGRQEATSGYSKPVSQYDFILSLGNEDWRLVAYRNARLFVNCYVFSVECSDAPLSSSLLAPCPAHASFLGENSRLDKRCGYNQATSNAISCSSLDVVEGGFPPSKIYAHKGPPGGHSRP</sequence>
<dbReference type="GeneID" id="73344244"/>
<dbReference type="AlphaFoldDB" id="A0A9Q8SWC0"/>